<sequence length="93" mass="10427">MWSSPVGWMPEKMRMDDRRQYRELRACPQETLLGNQRDGAESGLVRGMIWLDDGTLKRCLPPTTDLPMSRAVSCGGWWISPTPAPGNAWCGCS</sequence>
<gene>
    <name evidence="1" type="ORF">BARAN1_0237</name>
</gene>
<dbReference type="KEGG" id="bana:BARAN1_0237"/>
<evidence type="ECO:0000313" key="1">
    <source>
        <dbReference type="EMBL" id="SQD92262.1"/>
    </source>
</evidence>
<accession>A0A2X3KIT7</accession>
<keyword evidence="2" id="KW-1185">Reference proteome</keyword>
<dbReference type="AlphaFoldDB" id="A0A2X3KIT7"/>
<evidence type="ECO:0000313" key="2">
    <source>
        <dbReference type="Proteomes" id="UP000249818"/>
    </source>
</evidence>
<proteinExistence type="predicted"/>
<name>A0A2X3KIT7_9BACT</name>
<organism evidence="1 2">
    <name type="scientific">Candidatus Bipolaricaulis anaerobius</name>
    <dbReference type="NCBI Taxonomy" id="2026885"/>
    <lineage>
        <taxon>Bacteria</taxon>
        <taxon>Candidatus Bipolaricaulota</taxon>
        <taxon>Candidatus Bipolaricaulia</taxon>
        <taxon>Candidatus Bipolaricaulales</taxon>
        <taxon>Candidatus Bipolaricaulaceae</taxon>
        <taxon>Candidatus Bipolaricaulis</taxon>
    </lineage>
</organism>
<dbReference type="EMBL" id="LS483254">
    <property type="protein sequence ID" value="SQD92262.1"/>
    <property type="molecule type" value="Genomic_DNA"/>
</dbReference>
<protein>
    <submittedName>
        <fullName evidence="1">Uncharacterized protein</fullName>
    </submittedName>
</protein>
<reference evidence="2" key="1">
    <citation type="submission" date="2018-05" db="EMBL/GenBank/DDBJ databases">
        <authorList>
            <person name="Hao L."/>
        </authorList>
    </citation>
    <scope>NUCLEOTIDE SEQUENCE [LARGE SCALE GENOMIC DNA]</scope>
</reference>
<dbReference type="Proteomes" id="UP000249818">
    <property type="component" value="Chromosome BARAN1"/>
</dbReference>